<feature type="domain" description="Malic enzyme N-terminal" evidence="4">
    <location>
        <begin position="17"/>
        <end position="150"/>
    </location>
</feature>
<dbReference type="InterPro" id="IPR036291">
    <property type="entry name" value="NAD(P)-bd_dom_sf"/>
</dbReference>
<evidence type="ECO:0000313" key="5">
    <source>
        <dbReference type="EMBL" id="MBM3282363.1"/>
    </source>
</evidence>
<dbReference type="SUPFAM" id="SSF53223">
    <property type="entry name" value="Aminoacid dehydrogenase-like, N-terminal domain"/>
    <property type="match status" value="1"/>
</dbReference>
<accession>A0A8T4C796</accession>
<dbReference type="SMART" id="SM01274">
    <property type="entry name" value="malic"/>
    <property type="match status" value="1"/>
</dbReference>
<dbReference type="InterPro" id="IPR037062">
    <property type="entry name" value="Malic_N_dom_sf"/>
</dbReference>
<evidence type="ECO:0000256" key="1">
    <source>
        <dbReference type="ARBA" id="ARBA00008785"/>
    </source>
</evidence>
<comment type="caution">
    <text evidence="5">The sequence shown here is derived from an EMBL/GenBank/DDBJ whole genome shotgun (WGS) entry which is preliminary data.</text>
</comment>
<dbReference type="PIRSF" id="PIRSF000106">
    <property type="entry name" value="ME"/>
    <property type="match status" value="1"/>
</dbReference>
<gene>
    <name evidence="5" type="ORF">FJY86_03420</name>
</gene>
<evidence type="ECO:0000256" key="2">
    <source>
        <dbReference type="ARBA" id="ARBA00023002"/>
    </source>
</evidence>
<evidence type="ECO:0000259" key="3">
    <source>
        <dbReference type="SMART" id="SM00919"/>
    </source>
</evidence>
<dbReference type="Pfam" id="PF03949">
    <property type="entry name" value="Malic_M"/>
    <property type="match status" value="1"/>
</dbReference>
<dbReference type="PANTHER" id="PTHR43237:SF4">
    <property type="entry name" value="NADP-DEPENDENT MALIC ENZYME"/>
    <property type="match status" value="1"/>
</dbReference>
<dbReference type="AlphaFoldDB" id="A0A8T4C796"/>
<dbReference type="GO" id="GO:0051287">
    <property type="term" value="F:NAD binding"/>
    <property type="evidence" value="ECO:0007669"/>
    <property type="project" value="InterPro"/>
</dbReference>
<dbReference type="SUPFAM" id="SSF51735">
    <property type="entry name" value="NAD(P)-binding Rossmann-fold domains"/>
    <property type="match status" value="1"/>
</dbReference>
<dbReference type="PANTHER" id="PTHR43237">
    <property type="entry name" value="NADP-DEPENDENT MALIC ENZYME"/>
    <property type="match status" value="1"/>
</dbReference>
<dbReference type="SMART" id="SM00919">
    <property type="entry name" value="Malic_M"/>
    <property type="match status" value="1"/>
</dbReference>
<proteinExistence type="inferred from homology"/>
<name>A0A8T4C796_9ARCH</name>
<dbReference type="Proteomes" id="UP000774699">
    <property type="component" value="Unassembled WGS sequence"/>
</dbReference>
<protein>
    <submittedName>
        <fullName evidence="5">NADP-dependent malic enzyme</fullName>
    </submittedName>
</protein>
<dbReference type="InterPro" id="IPR046346">
    <property type="entry name" value="Aminoacid_DH-like_N_sf"/>
</dbReference>
<dbReference type="InterPro" id="IPR012302">
    <property type="entry name" value="Malic_NAD-bd"/>
</dbReference>
<dbReference type="GO" id="GO:0004470">
    <property type="term" value="F:malic enzyme activity"/>
    <property type="evidence" value="ECO:0007669"/>
    <property type="project" value="InterPro"/>
</dbReference>
<evidence type="ECO:0000259" key="4">
    <source>
        <dbReference type="SMART" id="SM01274"/>
    </source>
</evidence>
<comment type="similarity">
    <text evidence="1">Belongs to the malic enzymes family.</text>
</comment>
<dbReference type="Gene3D" id="3.40.50.10380">
    <property type="entry name" value="Malic enzyme, N-terminal domain"/>
    <property type="match status" value="1"/>
</dbReference>
<dbReference type="Gene3D" id="3.40.50.720">
    <property type="entry name" value="NAD(P)-binding Rossmann-like Domain"/>
    <property type="match status" value="1"/>
</dbReference>
<sequence length="397" mass="42170">MAKTIGEVSVDVHRKAGGKLGTYSKVPVKTSRDLSIAYTPGVAQVSLDVFNHPEQAFDLTLKKNSLAVISDGSKVLGLGNLGALGAIPVMEGKCVLFKELGGIDAFPICLDTQDEKKIIETIRLIAPVFGAINLEDFVAPKCFRIEAALQDLGIPVFHDDQHGTAIVVYAGLLNAAKVVNKPFSSLRVCINGAGAAGNAVAKMLLGINVPHGFSRVKEVILCDTKGIIYVGRKDLDSEKSSLAAKTNPRKLKGELKDALVDADVFIGVSVAGALKSEWISSMSKKPIIFALANPTPEIMPAVAKKAGAFIIATGRSDFPNQTNNALAFPGIFRGAMDARSTRISKRMQMAAAQTLAEMVSSPTPEKILPPLSDRTVASRIAVAVKKQAEKENLSRVK</sequence>
<reference evidence="5" key="1">
    <citation type="submission" date="2019-03" db="EMBL/GenBank/DDBJ databases">
        <title>Lake Tanganyika Metagenome-Assembled Genomes (MAGs).</title>
        <authorList>
            <person name="Tran P."/>
        </authorList>
    </citation>
    <scope>NUCLEOTIDE SEQUENCE</scope>
    <source>
        <strain evidence="5">M_DeepCast_50m_m2_156</strain>
    </source>
</reference>
<feature type="domain" description="Malic enzyme NAD-binding" evidence="3">
    <location>
        <begin position="161"/>
        <end position="389"/>
    </location>
</feature>
<evidence type="ECO:0000313" key="6">
    <source>
        <dbReference type="Proteomes" id="UP000774699"/>
    </source>
</evidence>
<dbReference type="InterPro" id="IPR051674">
    <property type="entry name" value="Malate_Decarboxylase"/>
</dbReference>
<dbReference type="InterPro" id="IPR001891">
    <property type="entry name" value="Malic_OxRdtase"/>
</dbReference>
<organism evidence="5 6">
    <name type="scientific">Candidatus Iainarchaeum sp</name>
    <dbReference type="NCBI Taxonomy" id="3101447"/>
    <lineage>
        <taxon>Archaea</taxon>
        <taxon>Candidatus Iainarchaeota</taxon>
        <taxon>Candidatus Iainarchaeia</taxon>
        <taxon>Candidatus Iainarchaeales</taxon>
        <taxon>Candidatus Iainarchaeaceae</taxon>
        <taxon>Candidatus Iainarchaeum</taxon>
    </lineage>
</organism>
<dbReference type="InterPro" id="IPR045213">
    <property type="entry name" value="Malic_NAD-bd_bact_type"/>
</dbReference>
<dbReference type="InterPro" id="IPR012301">
    <property type="entry name" value="Malic_N_dom"/>
</dbReference>
<dbReference type="GO" id="GO:0016616">
    <property type="term" value="F:oxidoreductase activity, acting on the CH-OH group of donors, NAD or NADP as acceptor"/>
    <property type="evidence" value="ECO:0007669"/>
    <property type="project" value="InterPro"/>
</dbReference>
<dbReference type="Pfam" id="PF00390">
    <property type="entry name" value="malic"/>
    <property type="match status" value="1"/>
</dbReference>
<dbReference type="EMBL" id="VGJJ01000026">
    <property type="protein sequence ID" value="MBM3282363.1"/>
    <property type="molecule type" value="Genomic_DNA"/>
</dbReference>
<keyword evidence="2" id="KW-0560">Oxidoreductase</keyword>
<dbReference type="CDD" id="cd05311">
    <property type="entry name" value="NAD_bind_2_malic_enz"/>
    <property type="match status" value="1"/>
</dbReference>